<sequence length="145" mass="16197">MFYICSNRKERRTWMSYHARQPGLFDPAQGALPIETLEPATEKQIAFARTLAARTGTVLPTALLRNKAGLSQWIDRAKLCAARQVLKLPQRPAGAIRRTYCAVETTRDSGGVFQGQGNDVALDRRQQTALADLRRIASFAVCHQR</sequence>
<accession>A0ABW8UN60</accession>
<gene>
    <name evidence="1" type="ORF">ACERZ8_01210</name>
</gene>
<organism evidence="1 2">
    <name type="scientific">Tateyamaria armeniaca</name>
    <dbReference type="NCBI Taxonomy" id="2518930"/>
    <lineage>
        <taxon>Bacteria</taxon>
        <taxon>Pseudomonadati</taxon>
        <taxon>Pseudomonadota</taxon>
        <taxon>Alphaproteobacteria</taxon>
        <taxon>Rhodobacterales</taxon>
        <taxon>Roseobacteraceae</taxon>
        <taxon>Tateyamaria</taxon>
    </lineage>
</organism>
<proteinExistence type="predicted"/>
<dbReference type="Proteomes" id="UP001627408">
    <property type="component" value="Unassembled WGS sequence"/>
</dbReference>
<evidence type="ECO:0000313" key="1">
    <source>
        <dbReference type="EMBL" id="MFL4468556.1"/>
    </source>
</evidence>
<name>A0ABW8UN60_9RHOB</name>
<protein>
    <submittedName>
        <fullName evidence="1">Uncharacterized protein</fullName>
    </submittedName>
</protein>
<evidence type="ECO:0000313" key="2">
    <source>
        <dbReference type="Proteomes" id="UP001627408"/>
    </source>
</evidence>
<reference evidence="1 2" key="1">
    <citation type="submission" date="2024-08" db="EMBL/GenBank/DDBJ databases">
        <title>Tateyamaria sp. nov., isolated from marine algae.</title>
        <authorList>
            <person name="Choi B.J."/>
            <person name="Kim J.M."/>
            <person name="Lee J.K."/>
            <person name="Choi D.G."/>
            <person name="Bayburt H."/>
            <person name="Baek J.H."/>
            <person name="Han D.M."/>
            <person name="Jeon C.O."/>
        </authorList>
    </citation>
    <scope>NUCLEOTIDE SEQUENCE [LARGE SCALE GENOMIC DNA]</scope>
    <source>
        <strain evidence="1 2">KMU-156</strain>
    </source>
</reference>
<keyword evidence="2" id="KW-1185">Reference proteome</keyword>
<dbReference type="EMBL" id="JBHDIY010000002">
    <property type="protein sequence ID" value="MFL4468556.1"/>
    <property type="molecule type" value="Genomic_DNA"/>
</dbReference>
<dbReference type="RefSeq" id="WP_407590301.1">
    <property type="nucleotide sequence ID" value="NZ_JBHDIY010000002.1"/>
</dbReference>
<comment type="caution">
    <text evidence="1">The sequence shown here is derived from an EMBL/GenBank/DDBJ whole genome shotgun (WGS) entry which is preliminary data.</text>
</comment>